<keyword evidence="2" id="KW-0808">Transferase</keyword>
<dbReference type="GO" id="GO:0008757">
    <property type="term" value="F:S-adenosylmethionine-dependent methyltransferase activity"/>
    <property type="evidence" value="ECO:0007669"/>
    <property type="project" value="TreeGrafter"/>
</dbReference>
<sequence>MNLLVAPMTARGGLFVRPVAPPSDRRHRCAQAPPAFRLVSQVYDMRSGFAGCRYHRQVSVSVPNSETSAHHVGCAMCTGLLYSGETPMLGAECDFASRGQRCQNAAMSDKQESAVHNEVPEEAVPANRYASAPAWRSVDRYFAAALVNEDAALVEARESGARTTMPNAEVAANQGALLGLLAQIGGARRVLEFGTLAGYSTVWFARAVGDGGRVVTFELEEQNAVVARENLDRAGVGDRVDVIVGSAAESAQALIDHGVEPFDLVFIDADKPSNPTYLAATLKLTRPGSVIVIDNVVRDGAVSDEKSEDPRVQGVRAVVDAIAANHDLDATALQTVGEKGWDGLIIARRR</sequence>
<dbReference type="PROSITE" id="PS51682">
    <property type="entry name" value="SAM_OMT_I"/>
    <property type="match status" value="1"/>
</dbReference>
<evidence type="ECO:0000256" key="1">
    <source>
        <dbReference type="ARBA" id="ARBA00022603"/>
    </source>
</evidence>
<protein>
    <submittedName>
        <fullName evidence="4">O-methyltransferase YrrM</fullName>
    </submittedName>
</protein>
<gene>
    <name evidence="4" type="ORF">QFZ53_001450</name>
</gene>
<dbReference type="InterPro" id="IPR002935">
    <property type="entry name" value="SAM_O-MeTrfase"/>
</dbReference>
<dbReference type="InterPro" id="IPR050362">
    <property type="entry name" value="Cation-dep_OMT"/>
</dbReference>
<dbReference type="SUPFAM" id="SSF53335">
    <property type="entry name" value="S-adenosyl-L-methionine-dependent methyltransferases"/>
    <property type="match status" value="1"/>
</dbReference>
<name>A0AAW8EWR7_9MICO</name>
<evidence type="ECO:0000256" key="2">
    <source>
        <dbReference type="ARBA" id="ARBA00022679"/>
    </source>
</evidence>
<proteinExistence type="predicted"/>
<dbReference type="PANTHER" id="PTHR10509">
    <property type="entry name" value="O-METHYLTRANSFERASE-RELATED"/>
    <property type="match status" value="1"/>
</dbReference>
<evidence type="ECO:0000313" key="5">
    <source>
        <dbReference type="Proteomes" id="UP001244427"/>
    </source>
</evidence>
<dbReference type="GO" id="GO:0008171">
    <property type="term" value="F:O-methyltransferase activity"/>
    <property type="evidence" value="ECO:0007669"/>
    <property type="project" value="InterPro"/>
</dbReference>
<evidence type="ECO:0000256" key="3">
    <source>
        <dbReference type="ARBA" id="ARBA00022691"/>
    </source>
</evidence>
<evidence type="ECO:0000313" key="4">
    <source>
        <dbReference type="EMBL" id="MDQ0647254.1"/>
    </source>
</evidence>
<dbReference type="AlphaFoldDB" id="A0AAW8EWR7"/>
<keyword evidence="1" id="KW-0489">Methyltransferase</keyword>
<reference evidence="4 5" key="1">
    <citation type="submission" date="2023-07" db="EMBL/GenBank/DDBJ databases">
        <title>Comparative genomics of wheat-associated soil bacteria to identify genetic determinants of phenazine resistance.</title>
        <authorList>
            <person name="Mouncey N."/>
        </authorList>
    </citation>
    <scope>NUCLEOTIDE SEQUENCE [LARGE SCALE GENOMIC DNA]</scope>
    <source>
        <strain evidence="4 5">W4I9-1</strain>
    </source>
</reference>
<dbReference type="Gene3D" id="3.40.50.150">
    <property type="entry name" value="Vaccinia Virus protein VP39"/>
    <property type="match status" value="1"/>
</dbReference>
<comment type="caution">
    <text evidence="4">The sequence shown here is derived from an EMBL/GenBank/DDBJ whole genome shotgun (WGS) entry which is preliminary data.</text>
</comment>
<dbReference type="InterPro" id="IPR029063">
    <property type="entry name" value="SAM-dependent_MTases_sf"/>
</dbReference>
<dbReference type="GO" id="GO:0032259">
    <property type="term" value="P:methylation"/>
    <property type="evidence" value="ECO:0007669"/>
    <property type="project" value="UniProtKB-KW"/>
</dbReference>
<dbReference type="EMBL" id="JAUSXV010000001">
    <property type="protein sequence ID" value="MDQ0647254.1"/>
    <property type="molecule type" value="Genomic_DNA"/>
</dbReference>
<keyword evidence="3" id="KW-0949">S-adenosyl-L-methionine</keyword>
<accession>A0AAW8EWR7</accession>
<dbReference type="Proteomes" id="UP001244427">
    <property type="component" value="Unassembled WGS sequence"/>
</dbReference>
<dbReference type="PANTHER" id="PTHR10509:SF14">
    <property type="entry name" value="CAFFEOYL-COA O-METHYLTRANSFERASE 3-RELATED"/>
    <property type="match status" value="1"/>
</dbReference>
<organism evidence="4 5">
    <name type="scientific">Microbacterium natoriense</name>
    <dbReference type="NCBI Taxonomy" id="284570"/>
    <lineage>
        <taxon>Bacteria</taxon>
        <taxon>Bacillati</taxon>
        <taxon>Actinomycetota</taxon>
        <taxon>Actinomycetes</taxon>
        <taxon>Micrococcales</taxon>
        <taxon>Microbacteriaceae</taxon>
        <taxon>Microbacterium</taxon>
    </lineage>
</organism>
<dbReference type="Pfam" id="PF01596">
    <property type="entry name" value="Methyltransf_3"/>
    <property type="match status" value="1"/>
</dbReference>
<keyword evidence="5" id="KW-1185">Reference proteome</keyword>